<name>A0AAN9JRK8_CLITE</name>
<dbReference type="Proteomes" id="UP001359559">
    <property type="component" value="Unassembled WGS sequence"/>
</dbReference>
<organism evidence="1 2">
    <name type="scientific">Clitoria ternatea</name>
    <name type="common">Butterfly pea</name>
    <dbReference type="NCBI Taxonomy" id="43366"/>
    <lineage>
        <taxon>Eukaryota</taxon>
        <taxon>Viridiplantae</taxon>
        <taxon>Streptophyta</taxon>
        <taxon>Embryophyta</taxon>
        <taxon>Tracheophyta</taxon>
        <taxon>Spermatophyta</taxon>
        <taxon>Magnoliopsida</taxon>
        <taxon>eudicotyledons</taxon>
        <taxon>Gunneridae</taxon>
        <taxon>Pentapetalae</taxon>
        <taxon>rosids</taxon>
        <taxon>fabids</taxon>
        <taxon>Fabales</taxon>
        <taxon>Fabaceae</taxon>
        <taxon>Papilionoideae</taxon>
        <taxon>50 kb inversion clade</taxon>
        <taxon>NPAAA clade</taxon>
        <taxon>indigoferoid/millettioid clade</taxon>
        <taxon>Phaseoleae</taxon>
        <taxon>Clitoria</taxon>
    </lineage>
</organism>
<reference evidence="1 2" key="1">
    <citation type="submission" date="2024-01" db="EMBL/GenBank/DDBJ databases">
        <title>The genomes of 5 underutilized Papilionoideae crops provide insights into root nodulation and disease resistance.</title>
        <authorList>
            <person name="Yuan L."/>
        </authorList>
    </citation>
    <scope>NUCLEOTIDE SEQUENCE [LARGE SCALE GENOMIC DNA]</scope>
    <source>
        <strain evidence="1">LY-2023</strain>
        <tissue evidence="1">Leaf</tissue>
    </source>
</reference>
<evidence type="ECO:0000313" key="1">
    <source>
        <dbReference type="EMBL" id="KAK7303893.1"/>
    </source>
</evidence>
<keyword evidence="2" id="KW-1185">Reference proteome</keyword>
<dbReference type="AlphaFoldDB" id="A0AAN9JRK8"/>
<evidence type="ECO:0000313" key="2">
    <source>
        <dbReference type="Proteomes" id="UP001359559"/>
    </source>
</evidence>
<proteinExistence type="predicted"/>
<comment type="caution">
    <text evidence="1">The sequence shown here is derived from an EMBL/GenBank/DDBJ whole genome shotgun (WGS) entry which is preliminary data.</text>
</comment>
<accession>A0AAN9JRK8</accession>
<protein>
    <submittedName>
        <fullName evidence="1">Uncharacterized protein</fullName>
    </submittedName>
</protein>
<sequence>MGNLWPSIDKVIQKRVLSEVPRSYNNVTQLHETKEQQTKHCTLFLTLYIVQCPPPLTPAPQVQDLTLELSLALPYVGS</sequence>
<dbReference type="EMBL" id="JAYKXN010000003">
    <property type="protein sequence ID" value="KAK7303893.1"/>
    <property type="molecule type" value="Genomic_DNA"/>
</dbReference>
<gene>
    <name evidence="1" type="ORF">RJT34_14811</name>
</gene>